<dbReference type="Proteomes" id="UP000180246">
    <property type="component" value="Unassembled WGS sequence"/>
</dbReference>
<reference evidence="2 3" key="1">
    <citation type="submission" date="2014-10" db="EMBL/GenBank/DDBJ databases">
        <authorList>
            <person name="Seo M.-J."/>
            <person name="Seok Y.J."/>
            <person name="Cha I.-T."/>
        </authorList>
    </citation>
    <scope>NUCLEOTIDE SEQUENCE [LARGE SCALE GENOMIC DNA]</scope>
    <source>
        <strain evidence="2 3">NEU</strain>
    </source>
</reference>
<proteinExistence type="predicted"/>
<accession>A0A1S2N698</accession>
<evidence type="ECO:0000313" key="2">
    <source>
        <dbReference type="EMBL" id="OIJ40595.1"/>
    </source>
</evidence>
<feature type="compositionally biased region" description="Basic and acidic residues" evidence="1">
    <location>
        <begin position="1"/>
        <end position="16"/>
    </location>
</feature>
<name>A0A1S2N698_9BURK</name>
<sequence>MYESTRREAHSSDERMAATPSTALHDFARTKQAESALSDSDETPATPRCLFCRYRSPGAGKELAHA</sequence>
<evidence type="ECO:0000313" key="3">
    <source>
        <dbReference type="Proteomes" id="UP000180246"/>
    </source>
</evidence>
<comment type="caution">
    <text evidence="2">The sequence shown here is derived from an EMBL/GenBank/DDBJ whole genome shotgun (WGS) entry which is preliminary data.</text>
</comment>
<evidence type="ECO:0000256" key="1">
    <source>
        <dbReference type="SAM" id="MobiDB-lite"/>
    </source>
</evidence>
<dbReference type="EMBL" id="JRYB01000001">
    <property type="protein sequence ID" value="OIJ40595.1"/>
    <property type="molecule type" value="Genomic_DNA"/>
</dbReference>
<gene>
    <name evidence="2" type="ORF">LO55_4097</name>
</gene>
<dbReference type="AlphaFoldDB" id="A0A1S2N698"/>
<organism evidence="2 3">
    <name type="scientific">Massilia timonae</name>
    <dbReference type="NCBI Taxonomy" id="47229"/>
    <lineage>
        <taxon>Bacteria</taxon>
        <taxon>Pseudomonadati</taxon>
        <taxon>Pseudomonadota</taxon>
        <taxon>Betaproteobacteria</taxon>
        <taxon>Burkholderiales</taxon>
        <taxon>Oxalobacteraceae</taxon>
        <taxon>Telluria group</taxon>
        <taxon>Massilia</taxon>
    </lineage>
</organism>
<protein>
    <submittedName>
        <fullName evidence="2">Uncharacterized protein</fullName>
    </submittedName>
</protein>
<feature type="region of interest" description="Disordered" evidence="1">
    <location>
        <begin position="1"/>
        <end position="49"/>
    </location>
</feature>